<evidence type="ECO:0000256" key="1">
    <source>
        <dbReference type="ARBA" id="ARBA00022723"/>
    </source>
</evidence>
<evidence type="ECO:0000313" key="7">
    <source>
        <dbReference type="EMBL" id="UQC84680.1"/>
    </source>
</evidence>
<gene>
    <name evidence="7" type="ORF">CLUP02_10176</name>
</gene>
<dbReference type="RefSeq" id="XP_049146297.1">
    <property type="nucleotide sequence ID" value="XM_049289152.1"/>
</dbReference>
<evidence type="ECO:0000256" key="4">
    <source>
        <dbReference type="PROSITE-ProRule" id="PRU00508"/>
    </source>
</evidence>
<dbReference type="Proteomes" id="UP000830671">
    <property type="component" value="Chromosome 5"/>
</dbReference>
<dbReference type="KEGG" id="clup:CLUP02_10176"/>
<dbReference type="PANTHER" id="PTHR13513">
    <property type="entry name" value="E3 UBIQUITIN-PROTEIN LIGASE UBR7"/>
    <property type="match status" value="1"/>
</dbReference>
<keyword evidence="8" id="KW-1185">Reference proteome</keyword>
<dbReference type="GO" id="GO:0005737">
    <property type="term" value="C:cytoplasm"/>
    <property type="evidence" value="ECO:0007669"/>
    <property type="project" value="TreeGrafter"/>
</dbReference>
<evidence type="ECO:0000259" key="6">
    <source>
        <dbReference type="PROSITE" id="PS51157"/>
    </source>
</evidence>
<dbReference type="InterPro" id="IPR040204">
    <property type="entry name" value="UBR7"/>
</dbReference>
<feature type="domain" description="UBR-type" evidence="6">
    <location>
        <begin position="78"/>
        <end position="156"/>
    </location>
</feature>
<dbReference type="EMBL" id="CP019477">
    <property type="protein sequence ID" value="UQC84680.1"/>
    <property type="molecule type" value="Genomic_DNA"/>
</dbReference>
<dbReference type="AlphaFoldDB" id="A0A9Q8WJA7"/>
<feature type="region of interest" description="Disordered" evidence="5">
    <location>
        <begin position="435"/>
        <end position="460"/>
    </location>
</feature>
<evidence type="ECO:0000256" key="5">
    <source>
        <dbReference type="SAM" id="MobiDB-lite"/>
    </source>
</evidence>
<reference evidence="7" key="1">
    <citation type="journal article" date="2021" name="Mol. Plant Microbe Interact.">
        <title>Complete Genome Sequence of the Plant-Pathogenic Fungus Colletotrichum lupini.</title>
        <authorList>
            <person name="Baroncelli R."/>
            <person name="Pensec F."/>
            <person name="Da Lio D."/>
            <person name="Boufleur T."/>
            <person name="Vicente I."/>
            <person name="Sarrocco S."/>
            <person name="Picot A."/>
            <person name="Baraldi E."/>
            <person name="Sukno S."/>
            <person name="Thon M."/>
            <person name="Le Floch G."/>
        </authorList>
    </citation>
    <scope>NUCLEOTIDE SEQUENCE</scope>
    <source>
        <strain evidence="7">IMI 504893</strain>
    </source>
</reference>
<feature type="compositionally biased region" description="Basic and acidic residues" evidence="5">
    <location>
        <begin position="342"/>
        <end position="358"/>
    </location>
</feature>
<evidence type="ECO:0000256" key="3">
    <source>
        <dbReference type="ARBA" id="ARBA00022833"/>
    </source>
</evidence>
<feature type="compositionally biased region" description="Basic and acidic residues" evidence="5">
    <location>
        <begin position="238"/>
        <end position="247"/>
    </location>
</feature>
<feature type="compositionally biased region" description="Basic and acidic residues" evidence="5">
    <location>
        <begin position="532"/>
        <end position="542"/>
    </location>
</feature>
<feature type="region of interest" description="Disordered" evidence="5">
    <location>
        <begin position="521"/>
        <end position="542"/>
    </location>
</feature>
<dbReference type="InterPro" id="IPR047506">
    <property type="entry name" value="UBR7-like_UBR-box"/>
</dbReference>
<sequence>MSMDPPPPPASAGDTDAPVVAPKTTRSESFSSQKSTDSQTAAECNWKPTRARLFPMFVFSHLPPIYKISYPDFSQSIESCTNILGSLRQSVFACLTCNPPPAEPKDPYDGAGVCYACSIQCHGEHTLVEIFTKRNFTCDCGTKRYPPTTPCSLRLNSTTNTKGGVHSEEPDANNKYNQNFRNRFCACECDYDPFQQKGTMFQCLGLGTSETGGCGEDWYHPGCLVGMGPNWFESMKKEKPATVKEPTEATAMPTISEDSEARPGDEATAAKKQDGDEDVEDEDEDPPMPPGFPGEDDFEAFLCYKCVNANPWIKKYAGAKGFLPAVFSTQKNAEVIGTEEVAKKRKAEDDADVSEAKRLKGTSGPAEGQPTSSAPAVKQETQEASSVTCRWALLPSPPAGEFSLFMTEDFRNNICRCSSCYPNLDPHPQLLEEEETYEPPMSDGGNSEHGGSTNGSGSLLERGESALRNVDRVRAIEGVMAYNHLKDQLKPFFQQFAESGKAIGAEDIKSYFAKLRGDDQAIKDAGGSANGSKDDKDDSRREQMVCHKDMAHEDIWPSSNDVAWFEPTTPNSNYISPAESFNASVSPAKDKNGWYPPGCEATSKTPATTHVLWRNDPCSRHGTTSMRACSRQAPVLHIVTSQSKCVTAMMASSSIFLLKNQGNLRWIDPVDEAETYGSISKLLCLLPEKIIAGQAGDCEENCLLALFWSYARGISLLTNECFPRNDRETAPARSNCHSRGRRGPERPFQTFHVPWYCRPAPAQFHRDARPSKLLRFLYIDRVPFSASITASIMPSPLSPTFAP</sequence>
<dbReference type="GeneID" id="73344162"/>
<keyword evidence="3" id="KW-0862">Zinc</keyword>
<dbReference type="CDD" id="cd19677">
    <property type="entry name" value="UBR-box_UBR7"/>
    <property type="match status" value="1"/>
</dbReference>
<organism evidence="7 8">
    <name type="scientific">Colletotrichum lupini</name>
    <dbReference type="NCBI Taxonomy" id="145971"/>
    <lineage>
        <taxon>Eukaryota</taxon>
        <taxon>Fungi</taxon>
        <taxon>Dikarya</taxon>
        <taxon>Ascomycota</taxon>
        <taxon>Pezizomycotina</taxon>
        <taxon>Sordariomycetes</taxon>
        <taxon>Hypocreomycetidae</taxon>
        <taxon>Glomerellales</taxon>
        <taxon>Glomerellaceae</taxon>
        <taxon>Colletotrichum</taxon>
        <taxon>Colletotrichum acutatum species complex</taxon>
    </lineage>
</organism>
<feature type="zinc finger region" description="UBR-type" evidence="4">
    <location>
        <begin position="78"/>
        <end position="156"/>
    </location>
</feature>
<feature type="region of interest" description="Disordered" evidence="5">
    <location>
        <begin position="342"/>
        <end position="381"/>
    </location>
</feature>
<feature type="region of interest" description="Disordered" evidence="5">
    <location>
        <begin position="238"/>
        <end position="294"/>
    </location>
</feature>
<name>A0A9Q8WJA7_9PEZI</name>
<feature type="region of interest" description="Disordered" evidence="5">
    <location>
        <begin position="1"/>
        <end position="36"/>
    </location>
</feature>
<dbReference type="PROSITE" id="PS51157">
    <property type="entry name" value="ZF_UBR"/>
    <property type="match status" value="1"/>
</dbReference>
<dbReference type="GO" id="GO:0008270">
    <property type="term" value="F:zinc ion binding"/>
    <property type="evidence" value="ECO:0007669"/>
    <property type="project" value="UniProtKB-KW"/>
</dbReference>
<keyword evidence="2" id="KW-0863">Zinc-finger</keyword>
<evidence type="ECO:0000256" key="2">
    <source>
        <dbReference type="ARBA" id="ARBA00022771"/>
    </source>
</evidence>
<proteinExistence type="predicted"/>
<protein>
    <recommendedName>
        <fullName evidence="6">UBR-type domain-containing protein</fullName>
    </recommendedName>
</protein>
<dbReference type="PANTHER" id="PTHR13513:SF9">
    <property type="entry name" value="E3 UBIQUITIN-PROTEIN LIGASE UBR7-RELATED"/>
    <property type="match status" value="1"/>
</dbReference>
<keyword evidence="1" id="KW-0479">Metal-binding</keyword>
<feature type="compositionally biased region" description="Pro residues" evidence="5">
    <location>
        <begin position="1"/>
        <end position="10"/>
    </location>
</feature>
<dbReference type="Pfam" id="PF02207">
    <property type="entry name" value="zf-UBR"/>
    <property type="match status" value="1"/>
</dbReference>
<dbReference type="GO" id="GO:0061630">
    <property type="term" value="F:ubiquitin protein ligase activity"/>
    <property type="evidence" value="ECO:0007669"/>
    <property type="project" value="InterPro"/>
</dbReference>
<dbReference type="SMART" id="SM00396">
    <property type="entry name" value="ZnF_UBR1"/>
    <property type="match status" value="1"/>
</dbReference>
<dbReference type="InterPro" id="IPR003126">
    <property type="entry name" value="Znf_UBR"/>
</dbReference>
<evidence type="ECO:0000313" key="8">
    <source>
        <dbReference type="Proteomes" id="UP000830671"/>
    </source>
</evidence>
<feature type="compositionally biased region" description="Basic and acidic residues" evidence="5">
    <location>
        <begin position="259"/>
        <end position="274"/>
    </location>
</feature>
<accession>A0A9Q8WJA7</accession>
<feature type="compositionally biased region" description="Polar residues" evidence="5">
    <location>
        <begin position="27"/>
        <end position="36"/>
    </location>
</feature>
<feature type="compositionally biased region" description="Acidic residues" evidence="5">
    <location>
        <begin position="275"/>
        <end position="286"/>
    </location>
</feature>